<dbReference type="EMBL" id="GBXM01011179">
    <property type="protein sequence ID" value="JAH97398.1"/>
    <property type="molecule type" value="Transcribed_RNA"/>
</dbReference>
<proteinExistence type="predicted"/>
<dbReference type="AlphaFoldDB" id="A0A0E9X6T9"/>
<sequence>MEGSSTTRLKSICHNWTTFTGNQTYLFILLKRSNTLHPNVAFNNTTIRQKSLRYQKGGDLELHYG</sequence>
<name>A0A0E9X6T9_ANGAN</name>
<evidence type="ECO:0000313" key="1">
    <source>
        <dbReference type="EMBL" id="JAH97398.1"/>
    </source>
</evidence>
<organism evidence="1">
    <name type="scientific">Anguilla anguilla</name>
    <name type="common">European freshwater eel</name>
    <name type="synonym">Muraena anguilla</name>
    <dbReference type="NCBI Taxonomy" id="7936"/>
    <lineage>
        <taxon>Eukaryota</taxon>
        <taxon>Metazoa</taxon>
        <taxon>Chordata</taxon>
        <taxon>Craniata</taxon>
        <taxon>Vertebrata</taxon>
        <taxon>Euteleostomi</taxon>
        <taxon>Actinopterygii</taxon>
        <taxon>Neopterygii</taxon>
        <taxon>Teleostei</taxon>
        <taxon>Anguilliformes</taxon>
        <taxon>Anguillidae</taxon>
        <taxon>Anguilla</taxon>
    </lineage>
</organism>
<reference evidence="1" key="1">
    <citation type="submission" date="2014-11" db="EMBL/GenBank/DDBJ databases">
        <authorList>
            <person name="Amaro Gonzalez C."/>
        </authorList>
    </citation>
    <scope>NUCLEOTIDE SEQUENCE</scope>
</reference>
<protein>
    <submittedName>
        <fullName evidence="1">Uncharacterized protein</fullName>
    </submittedName>
</protein>
<accession>A0A0E9X6T9</accession>
<reference evidence="1" key="2">
    <citation type="journal article" date="2015" name="Fish Shellfish Immunol.">
        <title>Early steps in the European eel (Anguilla anguilla)-Vibrio vulnificus interaction in the gills: Role of the RtxA13 toxin.</title>
        <authorList>
            <person name="Callol A."/>
            <person name="Pajuelo D."/>
            <person name="Ebbesson L."/>
            <person name="Teles M."/>
            <person name="MacKenzie S."/>
            <person name="Amaro C."/>
        </authorList>
    </citation>
    <scope>NUCLEOTIDE SEQUENCE</scope>
</reference>